<evidence type="ECO:0000313" key="3">
    <source>
        <dbReference type="Proteomes" id="UP001519460"/>
    </source>
</evidence>
<feature type="region of interest" description="Disordered" evidence="1">
    <location>
        <begin position="172"/>
        <end position="193"/>
    </location>
</feature>
<dbReference type="Proteomes" id="UP001519460">
    <property type="component" value="Unassembled WGS sequence"/>
</dbReference>
<dbReference type="AlphaFoldDB" id="A0ABD0J9N6"/>
<comment type="caution">
    <text evidence="2">The sequence shown here is derived from an EMBL/GenBank/DDBJ whole genome shotgun (WGS) entry which is preliminary data.</text>
</comment>
<organism evidence="2 3">
    <name type="scientific">Batillaria attramentaria</name>
    <dbReference type="NCBI Taxonomy" id="370345"/>
    <lineage>
        <taxon>Eukaryota</taxon>
        <taxon>Metazoa</taxon>
        <taxon>Spiralia</taxon>
        <taxon>Lophotrochozoa</taxon>
        <taxon>Mollusca</taxon>
        <taxon>Gastropoda</taxon>
        <taxon>Caenogastropoda</taxon>
        <taxon>Sorbeoconcha</taxon>
        <taxon>Cerithioidea</taxon>
        <taxon>Batillariidae</taxon>
        <taxon>Batillaria</taxon>
    </lineage>
</organism>
<feature type="region of interest" description="Disordered" evidence="1">
    <location>
        <begin position="266"/>
        <end position="291"/>
    </location>
</feature>
<feature type="compositionally biased region" description="Basic and acidic residues" evidence="1">
    <location>
        <begin position="276"/>
        <end position="291"/>
    </location>
</feature>
<sequence length="291" mass="34086">MPSPYCILKGIYVKQERYLYKLNFLEVCKNQGTIPNGLRLNFNLAYNIHNEELITSIQTVLDSASSSILDLLIEQCKTDAVSIQREFEESRQRFNNVLGENETDAIVSDFRNVSHPILKKLKAVHEKKLVNLKNDLDSRRNVYYNGQDGSARITSNYYKHTSITKLDGFTRRTRQHRRNRRRGKRNHKKKVKPAQFIPTEEDLKQFDPINLTSNVILSKDQIRVCRLPDCFAPTPKEKIDVCDQVVGTYAWAERLRWHRYHYLKNSDGEEQDPTEPFEKLPPPEHQKVMQP</sequence>
<gene>
    <name evidence="2" type="ORF">BaRGS_00037552</name>
</gene>
<feature type="compositionally biased region" description="Basic residues" evidence="1">
    <location>
        <begin position="172"/>
        <end position="192"/>
    </location>
</feature>
<name>A0ABD0J9N6_9CAEN</name>
<accession>A0ABD0J9N6</accession>
<keyword evidence="3" id="KW-1185">Reference proteome</keyword>
<protein>
    <submittedName>
        <fullName evidence="2">Uncharacterized protein</fullName>
    </submittedName>
</protein>
<proteinExistence type="predicted"/>
<evidence type="ECO:0000256" key="1">
    <source>
        <dbReference type="SAM" id="MobiDB-lite"/>
    </source>
</evidence>
<reference evidence="2 3" key="1">
    <citation type="journal article" date="2023" name="Sci. Data">
        <title>Genome assembly of the Korean intertidal mud-creeper Batillaria attramentaria.</title>
        <authorList>
            <person name="Patra A.K."/>
            <person name="Ho P.T."/>
            <person name="Jun S."/>
            <person name="Lee S.J."/>
            <person name="Kim Y."/>
            <person name="Won Y.J."/>
        </authorList>
    </citation>
    <scope>NUCLEOTIDE SEQUENCE [LARGE SCALE GENOMIC DNA]</scope>
    <source>
        <strain evidence="2">Wonlab-2016</strain>
    </source>
</reference>
<evidence type="ECO:0000313" key="2">
    <source>
        <dbReference type="EMBL" id="KAK7465900.1"/>
    </source>
</evidence>
<dbReference type="EMBL" id="JACVVK020000566">
    <property type="protein sequence ID" value="KAK7465900.1"/>
    <property type="molecule type" value="Genomic_DNA"/>
</dbReference>